<comment type="caution">
    <text evidence="1">The sequence shown here is derived from an EMBL/GenBank/DDBJ whole genome shotgun (WGS) entry which is preliminary data.</text>
</comment>
<protein>
    <recommendedName>
        <fullName evidence="3">Transposase</fullName>
    </recommendedName>
</protein>
<organism evidence="1 2">
    <name type="scientific">Thermocatellispora tengchongensis</name>
    <dbReference type="NCBI Taxonomy" id="1073253"/>
    <lineage>
        <taxon>Bacteria</taxon>
        <taxon>Bacillati</taxon>
        <taxon>Actinomycetota</taxon>
        <taxon>Actinomycetes</taxon>
        <taxon>Streptosporangiales</taxon>
        <taxon>Streptosporangiaceae</taxon>
        <taxon>Thermocatellispora</taxon>
    </lineage>
</organism>
<accession>A0A840PLL6</accession>
<proteinExistence type="predicted"/>
<reference evidence="1 2" key="1">
    <citation type="submission" date="2020-08" db="EMBL/GenBank/DDBJ databases">
        <title>Genomic Encyclopedia of Type Strains, Phase IV (KMG-IV): sequencing the most valuable type-strain genomes for metagenomic binning, comparative biology and taxonomic classification.</title>
        <authorList>
            <person name="Goeker M."/>
        </authorList>
    </citation>
    <scope>NUCLEOTIDE SEQUENCE [LARGE SCALE GENOMIC DNA]</scope>
    <source>
        <strain evidence="1 2">DSM 45615</strain>
    </source>
</reference>
<name>A0A840PLL6_9ACTN</name>
<sequence length="60" mass="6575">MGVWRGSDGIEVAAVIVGDRPCLRVSRWNGGQRTLIRYCSDVREVAEHVDLADLTPAPNP</sequence>
<evidence type="ECO:0000313" key="1">
    <source>
        <dbReference type="EMBL" id="MBB5138520.1"/>
    </source>
</evidence>
<evidence type="ECO:0000313" key="2">
    <source>
        <dbReference type="Proteomes" id="UP000578449"/>
    </source>
</evidence>
<evidence type="ECO:0008006" key="3">
    <source>
        <dbReference type="Google" id="ProtNLM"/>
    </source>
</evidence>
<dbReference type="AlphaFoldDB" id="A0A840PLL6"/>
<keyword evidence="2" id="KW-1185">Reference proteome</keyword>
<dbReference type="EMBL" id="JACHGN010000024">
    <property type="protein sequence ID" value="MBB5138520.1"/>
    <property type="molecule type" value="Genomic_DNA"/>
</dbReference>
<dbReference type="Proteomes" id="UP000578449">
    <property type="component" value="Unassembled WGS sequence"/>
</dbReference>
<gene>
    <name evidence="1" type="ORF">HNP84_008274</name>
</gene>
<dbReference type="RefSeq" id="WP_185055396.1">
    <property type="nucleotide sequence ID" value="NZ_BAABIX010000085.1"/>
</dbReference>